<dbReference type="UniPathway" id="UPA00050">
    <property type="reaction ID" value="UER00461"/>
</dbReference>
<dbReference type="Proteomes" id="UP000229433">
    <property type="component" value="Unassembled WGS sequence"/>
</dbReference>
<dbReference type="Gene3D" id="3.40.1160.10">
    <property type="entry name" value="Acetylglutamate kinase-like"/>
    <property type="match status" value="1"/>
</dbReference>
<comment type="caution">
    <text evidence="12">The sequence shown here is derived from an EMBL/GenBank/DDBJ whole genome shotgun (WGS) entry which is preliminary data.</text>
</comment>
<protein>
    <recommendedName>
        <fullName evidence="9">Aspartokinase</fullName>
        <ecNumber evidence="9">2.7.2.4</ecNumber>
    </recommendedName>
</protein>
<dbReference type="GO" id="GO:0004072">
    <property type="term" value="F:aspartate kinase activity"/>
    <property type="evidence" value="ECO:0007669"/>
    <property type="project" value="UniProtKB-EC"/>
</dbReference>
<evidence type="ECO:0000256" key="3">
    <source>
        <dbReference type="ARBA" id="ARBA00022679"/>
    </source>
</evidence>
<feature type="domain" description="Aspartate/glutamate/uridylate kinase" evidence="11">
    <location>
        <begin position="4"/>
        <end position="278"/>
    </location>
</feature>
<dbReference type="PIRSF" id="PIRSF000726">
    <property type="entry name" value="Asp_kin"/>
    <property type="match status" value="1"/>
</dbReference>
<comment type="pathway">
    <text evidence="10">Amino-acid biosynthesis; L-threonine biosynthesis; L-threonine from L-aspartate: step 1/5.</text>
</comment>
<evidence type="ECO:0000256" key="8">
    <source>
        <dbReference type="PIRSR" id="PIRSR000726-1"/>
    </source>
</evidence>
<keyword evidence="5 9" id="KW-0418">Kinase</keyword>
<dbReference type="Gene3D" id="1.20.120.1320">
    <property type="entry name" value="Aspartokinase, catalytic domain"/>
    <property type="match status" value="1"/>
</dbReference>
<accession>A0A2G1VVZ8</accession>
<dbReference type="UniPathway" id="UPA00034">
    <property type="reaction ID" value="UER00015"/>
</dbReference>
<dbReference type="Pfam" id="PF00696">
    <property type="entry name" value="AA_kinase"/>
    <property type="match status" value="1"/>
</dbReference>
<evidence type="ECO:0000313" key="13">
    <source>
        <dbReference type="Proteomes" id="UP000229433"/>
    </source>
</evidence>
<dbReference type="GO" id="GO:0009088">
    <property type="term" value="P:threonine biosynthetic process"/>
    <property type="evidence" value="ECO:0007669"/>
    <property type="project" value="UniProtKB-UniPathway"/>
</dbReference>
<dbReference type="InterPro" id="IPR001341">
    <property type="entry name" value="Asp_kinase"/>
</dbReference>
<evidence type="ECO:0000259" key="11">
    <source>
        <dbReference type="Pfam" id="PF00696"/>
    </source>
</evidence>
<keyword evidence="10" id="KW-0028">Amino-acid biosynthesis</keyword>
<evidence type="ECO:0000256" key="6">
    <source>
        <dbReference type="ARBA" id="ARBA00022840"/>
    </source>
</evidence>
<evidence type="ECO:0000256" key="9">
    <source>
        <dbReference type="RuleBase" id="RU003448"/>
    </source>
</evidence>
<keyword evidence="13" id="KW-1185">Reference proteome</keyword>
<dbReference type="InterPro" id="IPR036393">
    <property type="entry name" value="AceGlu_kinase-like_sf"/>
</dbReference>
<dbReference type="PANTHER" id="PTHR21499">
    <property type="entry name" value="ASPARTATE KINASE"/>
    <property type="match status" value="1"/>
</dbReference>
<keyword evidence="3 9" id="KW-0808">Transferase</keyword>
<dbReference type="UniPathway" id="UPA00051">
    <property type="reaction ID" value="UER00462"/>
</dbReference>
<dbReference type="GO" id="GO:0005524">
    <property type="term" value="F:ATP binding"/>
    <property type="evidence" value="ECO:0007669"/>
    <property type="project" value="UniProtKB-KW"/>
</dbReference>
<dbReference type="InterPro" id="IPR042199">
    <property type="entry name" value="AsparK_Bifunc_asparK/hSer_DH"/>
</dbReference>
<sequence>MGFKVYKFGGASVKDAEGVRNVVRVIQETQTTDAVIVVSAMGKMTNAFEALVKAYFEDRSITEALEPIAAYHHTIALDLFGDLQHPVFKALRALFNEIDGFLKRNKSPDYDFVYDQLVVYGELLSTTLVSNYFNEAGLANTWHDVRNVIKTNTRYREGKVEWELTMRNINRTIPKKGLQITQGFIGSDPNGFSTTLGREGSDYTAAIIAYCLNAESVTIWKDVPGVMSGDPRYFENVVLLTSVSYTEAVELAFYGASVIHPKTLQPLQRKEIPLYVKSFLNPADAGTQVCLGEAIQPKVPCYILKRDQVLLSLSSLDFSFMDEDNIGEIFKLLGQYKLKVDLIQNSAISFSVCVEDKYRNLQKLVSRLKADYKVTVYEQVSLYTLRHPDQKAVNQLEENKEILLKQVTQNTVQLVSL</sequence>
<comment type="similarity">
    <text evidence="2 9">Belongs to the aspartokinase family.</text>
</comment>
<comment type="pathway">
    <text evidence="1 10">Amino-acid biosynthesis; L-lysine biosynthesis via DAP pathway; (S)-tetrahydrodipicolinate from L-aspartate: step 1/4.</text>
</comment>
<feature type="binding site" evidence="8">
    <location>
        <position position="122"/>
    </location>
    <ligand>
        <name>substrate</name>
    </ligand>
</feature>
<proteinExistence type="inferred from homology"/>
<feature type="binding site" evidence="8">
    <location>
        <position position="45"/>
    </location>
    <ligand>
        <name>substrate</name>
    </ligand>
</feature>
<keyword evidence="4 8" id="KW-0547">Nucleotide-binding</keyword>
<dbReference type="AlphaFoldDB" id="A0A2G1VVZ8"/>
<evidence type="ECO:0000256" key="5">
    <source>
        <dbReference type="ARBA" id="ARBA00022777"/>
    </source>
</evidence>
<dbReference type="OrthoDB" id="9799110at2"/>
<evidence type="ECO:0000313" key="12">
    <source>
        <dbReference type="EMBL" id="PHQ30952.1"/>
    </source>
</evidence>
<dbReference type="GO" id="GO:0009089">
    <property type="term" value="P:lysine biosynthetic process via diaminopimelate"/>
    <property type="evidence" value="ECO:0007669"/>
    <property type="project" value="UniProtKB-UniPathway"/>
</dbReference>
<dbReference type="InterPro" id="IPR001048">
    <property type="entry name" value="Asp/Glu/Uridylate_kinase"/>
</dbReference>
<dbReference type="SUPFAM" id="SSF55021">
    <property type="entry name" value="ACT-like"/>
    <property type="match status" value="1"/>
</dbReference>
<evidence type="ECO:0000256" key="10">
    <source>
        <dbReference type="RuleBase" id="RU004249"/>
    </source>
</evidence>
<dbReference type="RefSeq" id="WP_099644491.1">
    <property type="nucleotide sequence ID" value="NZ_KZ319287.1"/>
</dbReference>
<organism evidence="12 13">
    <name type="scientific">Leeuwenhoekiella nanhaiensis</name>
    <dbReference type="NCBI Taxonomy" id="1655491"/>
    <lineage>
        <taxon>Bacteria</taxon>
        <taxon>Pseudomonadati</taxon>
        <taxon>Bacteroidota</taxon>
        <taxon>Flavobacteriia</taxon>
        <taxon>Flavobacteriales</taxon>
        <taxon>Flavobacteriaceae</taxon>
        <taxon>Leeuwenhoekiella</taxon>
    </lineage>
</organism>
<dbReference type="NCBIfam" id="TIGR00657">
    <property type="entry name" value="asp_kinases"/>
    <property type="match status" value="1"/>
</dbReference>
<dbReference type="SUPFAM" id="SSF53633">
    <property type="entry name" value="Carbamate kinase-like"/>
    <property type="match status" value="1"/>
</dbReference>
<dbReference type="EC" id="2.7.2.4" evidence="9"/>
<keyword evidence="6 8" id="KW-0067">ATP-binding</keyword>
<dbReference type="GO" id="GO:0009090">
    <property type="term" value="P:homoserine biosynthetic process"/>
    <property type="evidence" value="ECO:0007669"/>
    <property type="project" value="TreeGrafter"/>
</dbReference>
<feature type="binding site" evidence="8">
    <location>
        <position position="232"/>
    </location>
    <ligand>
        <name>ATP</name>
        <dbReference type="ChEBI" id="CHEBI:30616"/>
    </ligand>
</feature>
<dbReference type="InterPro" id="IPR045865">
    <property type="entry name" value="ACT-like_dom_sf"/>
</dbReference>
<dbReference type="GO" id="GO:0005829">
    <property type="term" value="C:cytosol"/>
    <property type="evidence" value="ECO:0007669"/>
    <property type="project" value="TreeGrafter"/>
</dbReference>
<evidence type="ECO:0000256" key="2">
    <source>
        <dbReference type="ARBA" id="ARBA00010122"/>
    </source>
</evidence>
<evidence type="ECO:0000256" key="1">
    <source>
        <dbReference type="ARBA" id="ARBA00004766"/>
    </source>
</evidence>
<gene>
    <name evidence="12" type="ORF">CJ305_01615</name>
</gene>
<dbReference type="EMBL" id="NQXA01000001">
    <property type="protein sequence ID" value="PHQ30952.1"/>
    <property type="molecule type" value="Genomic_DNA"/>
</dbReference>
<feature type="binding site" evidence="8">
    <location>
        <begin position="7"/>
        <end position="10"/>
    </location>
    <ligand>
        <name>ATP</name>
        <dbReference type="ChEBI" id="CHEBI:30616"/>
    </ligand>
</feature>
<dbReference type="InterPro" id="IPR005260">
    <property type="entry name" value="Asp_kin_monofn"/>
</dbReference>
<dbReference type="PANTHER" id="PTHR21499:SF59">
    <property type="entry name" value="ASPARTOKINASE"/>
    <property type="match status" value="1"/>
</dbReference>
<comment type="pathway">
    <text evidence="10">Amino-acid biosynthesis; L-methionine biosynthesis via de novo pathway; L-homoserine from L-aspartate: step 1/3.</text>
</comment>
<comment type="catalytic activity">
    <reaction evidence="7 9">
        <text>L-aspartate + ATP = 4-phospho-L-aspartate + ADP</text>
        <dbReference type="Rhea" id="RHEA:23776"/>
        <dbReference type="ChEBI" id="CHEBI:29991"/>
        <dbReference type="ChEBI" id="CHEBI:30616"/>
        <dbReference type="ChEBI" id="CHEBI:57535"/>
        <dbReference type="ChEBI" id="CHEBI:456216"/>
        <dbReference type="EC" id="2.7.2.4"/>
    </reaction>
</comment>
<evidence type="ECO:0000256" key="7">
    <source>
        <dbReference type="ARBA" id="ARBA00047872"/>
    </source>
</evidence>
<dbReference type="Gene3D" id="3.30.70.260">
    <property type="match status" value="2"/>
</dbReference>
<evidence type="ECO:0000256" key="4">
    <source>
        <dbReference type="ARBA" id="ARBA00022741"/>
    </source>
</evidence>
<reference evidence="12 13" key="1">
    <citation type="submission" date="2017-08" db="EMBL/GenBank/DDBJ databases">
        <title>The whole genome shortgun sequences of strain Leeuwenhoekiella nanhaiensis G18 from the South China Sea.</title>
        <authorList>
            <person name="Liu Q."/>
        </authorList>
    </citation>
    <scope>NUCLEOTIDE SEQUENCE [LARGE SCALE GENOMIC DNA]</scope>
    <source>
        <strain evidence="12 13">G18</strain>
    </source>
</reference>
<name>A0A2G1VVZ8_9FLAO</name>